<dbReference type="InterPro" id="IPR020471">
    <property type="entry name" value="AKR"/>
</dbReference>
<proteinExistence type="predicted"/>
<dbReference type="PIRSF" id="PIRSF000097">
    <property type="entry name" value="AKR"/>
    <property type="match status" value="1"/>
</dbReference>
<evidence type="ECO:0000259" key="4">
    <source>
        <dbReference type="Pfam" id="PF00248"/>
    </source>
</evidence>
<name>A0A7C3I791_9SPIR</name>
<protein>
    <submittedName>
        <fullName evidence="5">Aldo/keto reductase</fullName>
    </submittedName>
</protein>
<dbReference type="GO" id="GO:0016491">
    <property type="term" value="F:oxidoreductase activity"/>
    <property type="evidence" value="ECO:0007669"/>
    <property type="project" value="InterPro"/>
</dbReference>
<dbReference type="Gene3D" id="3.20.20.100">
    <property type="entry name" value="NADP-dependent oxidoreductase domain"/>
    <property type="match status" value="1"/>
</dbReference>
<feature type="site" description="Lowers pKa of active site Tyr" evidence="3">
    <location>
        <position position="102"/>
    </location>
</feature>
<dbReference type="PRINTS" id="PR00069">
    <property type="entry name" value="ALDKETRDTASE"/>
</dbReference>
<feature type="active site" description="Proton donor" evidence="1">
    <location>
        <position position="69"/>
    </location>
</feature>
<accession>A0A7C3I791</accession>
<gene>
    <name evidence="5" type="ORF">ENS59_08855</name>
</gene>
<evidence type="ECO:0000256" key="2">
    <source>
        <dbReference type="PIRSR" id="PIRSR000097-2"/>
    </source>
</evidence>
<reference evidence="5" key="1">
    <citation type="journal article" date="2020" name="mSystems">
        <title>Genome- and Community-Level Interaction Insights into Carbon Utilization and Element Cycling Functions of Hydrothermarchaeota in Hydrothermal Sediment.</title>
        <authorList>
            <person name="Zhou Z."/>
            <person name="Liu Y."/>
            <person name="Xu W."/>
            <person name="Pan J."/>
            <person name="Luo Z.H."/>
            <person name="Li M."/>
        </authorList>
    </citation>
    <scope>NUCLEOTIDE SEQUENCE [LARGE SCALE GENOMIC DNA]</scope>
    <source>
        <strain evidence="5">SpSt-503</strain>
    </source>
</reference>
<dbReference type="InterPro" id="IPR036812">
    <property type="entry name" value="NAD(P)_OxRdtase_dom_sf"/>
</dbReference>
<dbReference type="InterPro" id="IPR018170">
    <property type="entry name" value="Aldo/ket_reductase_CS"/>
</dbReference>
<feature type="domain" description="NADP-dependent oxidoreductase" evidence="4">
    <location>
        <begin position="33"/>
        <end position="319"/>
    </location>
</feature>
<dbReference type="InterPro" id="IPR023210">
    <property type="entry name" value="NADP_OxRdtase_dom"/>
</dbReference>
<dbReference type="AlphaFoldDB" id="A0A7C3I791"/>
<comment type="caution">
    <text evidence="5">The sequence shown here is derived from an EMBL/GenBank/DDBJ whole genome shotgun (WGS) entry which is preliminary data.</text>
</comment>
<evidence type="ECO:0000256" key="3">
    <source>
        <dbReference type="PIRSR" id="PIRSR000097-3"/>
    </source>
</evidence>
<dbReference type="PANTHER" id="PTHR11732">
    <property type="entry name" value="ALDO/KETO REDUCTASE"/>
    <property type="match status" value="1"/>
</dbReference>
<dbReference type="Pfam" id="PF00248">
    <property type="entry name" value="Aldo_ket_red"/>
    <property type="match status" value="1"/>
</dbReference>
<evidence type="ECO:0000256" key="1">
    <source>
        <dbReference type="PIRSR" id="PIRSR000097-1"/>
    </source>
</evidence>
<evidence type="ECO:0000313" key="5">
    <source>
        <dbReference type="EMBL" id="HFH29602.1"/>
    </source>
</evidence>
<dbReference type="PROSITE" id="PS00798">
    <property type="entry name" value="ALDOKETO_REDUCTASE_1"/>
    <property type="match status" value="1"/>
</dbReference>
<sequence>MEYETNPIGLEQPIDPGQVPYHSLPGGGKIPGIGLGTFGSDAVDARTVAAAVRYALGIGYRHLDCAAVYMNEKEIGEVLRDAMDGRAGYPAIKREDLWITSKLWNDKHAPGDVAEAFEQSLRDLGLDYLDLYLVHWPFPNYHPPKCDVNSRSPNARPYIHEEFMATWTELEKLVDRGLVRYIGTSNMTIPKLKLVLRDAQIRPAVNEMELHPHFQQPDLFNYVVSQGLVPIAYAPLGSPGRPERDRTANDTVDMEDPVILEIAQRRAIHPAQVCLKWAVSRGQIPIPFSVNPKNIRSNLEAVIQDPLTDEEFKAISTIDKNCRLIKGQVFLWKGARGWEDLWDLDGKIAGWNSEEVNT</sequence>
<feature type="binding site" evidence="2">
    <location>
        <position position="135"/>
    </location>
    <ligand>
        <name>substrate</name>
    </ligand>
</feature>
<dbReference type="EMBL" id="DSVL01000272">
    <property type="protein sequence ID" value="HFH29602.1"/>
    <property type="molecule type" value="Genomic_DNA"/>
</dbReference>
<dbReference type="SUPFAM" id="SSF51430">
    <property type="entry name" value="NAD(P)-linked oxidoreductase"/>
    <property type="match status" value="1"/>
</dbReference>
<organism evidence="5">
    <name type="scientific">Gracilinema caldarium</name>
    <dbReference type="NCBI Taxonomy" id="215591"/>
    <lineage>
        <taxon>Bacteria</taxon>
        <taxon>Pseudomonadati</taxon>
        <taxon>Spirochaetota</taxon>
        <taxon>Spirochaetia</taxon>
        <taxon>Spirochaetales</taxon>
        <taxon>Breznakiellaceae</taxon>
        <taxon>Gracilinema</taxon>
    </lineage>
</organism>